<dbReference type="SUPFAM" id="SSF81901">
    <property type="entry name" value="HCP-like"/>
    <property type="match status" value="1"/>
</dbReference>
<dbReference type="InterPro" id="IPR011990">
    <property type="entry name" value="TPR-like_helical_dom_sf"/>
</dbReference>
<reference evidence="1 2" key="1">
    <citation type="submission" date="2024-04" db="EMBL/GenBank/DDBJ databases">
        <title>Tritrichomonas musculus Genome.</title>
        <authorList>
            <person name="Alves-Ferreira E."/>
            <person name="Grigg M."/>
            <person name="Lorenzi H."/>
            <person name="Galac M."/>
        </authorList>
    </citation>
    <scope>NUCLEOTIDE SEQUENCE [LARGE SCALE GENOMIC DNA]</scope>
    <source>
        <strain evidence="1 2">EAF2021</strain>
    </source>
</reference>
<keyword evidence="2" id="KW-1185">Reference proteome</keyword>
<proteinExistence type="predicted"/>
<dbReference type="Gene3D" id="1.25.40.10">
    <property type="entry name" value="Tetratricopeptide repeat domain"/>
    <property type="match status" value="1"/>
</dbReference>
<dbReference type="EMBL" id="JAPFFF010000003">
    <property type="protein sequence ID" value="KAK8895336.1"/>
    <property type="molecule type" value="Genomic_DNA"/>
</dbReference>
<comment type="caution">
    <text evidence="1">The sequence shown here is derived from an EMBL/GenBank/DDBJ whole genome shotgun (WGS) entry which is preliminary data.</text>
</comment>
<evidence type="ECO:0000313" key="1">
    <source>
        <dbReference type="EMBL" id="KAK8895336.1"/>
    </source>
</evidence>
<accession>A0ABR2KX74</accession>
<protein>
    <submittedName>
        <fullName evidence="1">Uncharacterized protein</fullName>
    </submittedName>
</protein>
<gene>
    <name evidence="1" type="ORF">M9Y10_023796</name>
</gene>
<organism evidence="1 2">
    <name type="scientific">Tritrichomonas musculus</name>
    <dbReference type="NCBI Taxonomy" id="1915356"/>
    <lineage>
        <taxon>Eukaryota</taxon>
        <taxon>Metamonada</taxon>
        <taxon>Parabasalia</taxon>
        <taxon>Tritrichomonadida</taxon>
        <taxon>Tritrichomonadidae</taxon>
        <taxon>Tritrichomonas</taxon>
    </lineage>
</organism>
<evidence type="ECO:0000313" key="2">
    <source>
        <dbReference type="Proteomes" id="UP001470230"/>
    </source>
</evidence>
<name>A0ABR2KX74_9EUKA</name>
<dbReference type="Proteomes" id="UP001470230">
    <property type="component" value="Unassembled WGS sequence"/>
</dbReference>
<sequence>MSTYNNNPDGLFFLGVFYSRGDILEDNIRLAVQYFLKSIEIHYDQIKVYNNVDNCYYIKSIYNNYFYHSHNDLGLIYLTIYEDIENATKYIKESAFGEYPFGQNNFGLLNEIYLNELGNAKYMYQRSSKHNFALAFYNLGHFKEKENQKKTEERKEKDSQESEEFIKYYKKASDSEDYPLIFHNRQYYDKRLEISKTFIICMTNLKLCEYYFNKGEFEESNKYFTRSLSKLMNNSEHSTFQIKIEEEDTEAFFSYLQNFILSFQLFNLSNQTNLILEISTGNNVKSKQNQESSSQTNEKIQVENIEDKCYKGNDKLNQIDNQETIGKIKEINYLDDKVIQKESEMENGKEVKIP</sequence>